<dbReference type="Proteomes" id="UP000245207">
    <property type="component" value="Unassembled WGS sequence"/>
</dbReference>
<evidence type="ECO:0000313" key="2">
    <source>
        <dbReference type="Proteomes" id="UP000245207"/>
    </source>
</evidence>
<dbReference type="EMBL" id="PKPP01003990">
    <property type="protein sequence ID" value="PWA66635.1"/>
    <property type="molecule type" value="Genomic_DNA"/>
</dbReference>
<sequence>MIRRIITVSKPKIIDVKNMSRARNKDGTRRNVGRVQNTASLKPKRKCGECGENTHTYTKKTCLLNQKAKAKVVTQPMNNDDVN</sequence>
<organism evidence="1 2">
    <name type="scientific">Artemisia annua</name>
    <name type="common">Sweet wormwood</name>
    <dbReference type="NCBI Taxonomy" id="35608"/>
    <lineage>
        <taxon>Eukaryota</taxon>
        <taxon>Viridiplantae</taxon>
        <taxon>Streptophyta</taxon>
        <taxon>Embryophyta</taxon>
        <taxon>Tracheophyta</taxon>
        <taxon>Spermatophyta</taxon>
        <taxon>Magnoliopsida</taxon>
        <taxon>eudicotyledons</taxon>
        <taxon>Gunneridae</taxon>
        <taxon>Pentapetalae</taxon>
        <taxon>asterids</taxon>
        <taxon>campanulids</taxon>
        <taxon>Asterales</taxon>
        <taxon>Asteraceae</taxon>
        <taxon>Asteroideae</taxon>
        <taxon>Anthemideae</taxon>
        <taxon>Artemisiinae</taxon>
        <taxon>Artemisia</taxon>
    </lineage>
</organism>
<evidence type="ECO:0008006" key="3">
    <source>
        <dbReference type="Google" id="ProtNLM"/>
    </source>
</evidence>
<protein>
    <recommendedName>
        <fullName evidence="3">Zinc finger, SWIM-type</fullName>
    </recommendedName>
</protein>
<evidence type="ECO:0000313" key="1">
    <source>
        <dbReference type="EMBL" id="PWA66635.1"/>
    </source>
</evidence>
<keyword evidence="2" id="KW-1185">Reference proteome</keyword>
<proteinExistence type="predicted"/>
<comment type="caution">
    <text evidence="1">The sequence shown here is derived from an EMBL/GenBank/DDBJ whole genome shotgun (WGS) entry which is preliminary data.</text>
</comment>
<gene>
    <name evidence="1" type="ORF">CTI12_AA261080</name>
</gene>
<accession>A0A2U1MZF0</accession>
<dbReference type="AlphaFoldDB" id="A0A2U1MZF0"/>
<name>A0A2U1MZF0_ARTAN</name>
<reference evidence="1 2" key="1">
    <citation type="journal article" date="2018" name="Mol. Plant">
        <title>The genome of Artemisia annua provides insight into the evolution of Asteraceae family and artemisinin biosynthesis.</title>
        <authorList>
            <person name="Shen Q."/>
            <person name="Zhang L."/>
            <person name="Liao Z."/>
            <person name="Wang S."/>
            <person name="Yan T."/>
            <person name="Shi P."/>
            <person name="Liu M."/>
            <person name="Fu X."/>
            <person name="Pan Q."/>
            <person name="Wang Y."/>
            <person name="Lv Z."/>
            <person name="Lu X."/>
            <person name="Zhang F."/>
            <person name="Jiang W."/>
            <person name="Ma Y."/>
            <person name="Chen M."/>
            <person name="Hao X."/>
            <person name="Li L."/>
            <person name="Tang Y."/>
            <person name="Lv G."/>
            <person name="Zhou Y."/>
            <person name="Sun X."/>
            <person name="Brodelius P.E."/>
            <person name="Rose J.K.C."/>
            <person name="Tang K."/>
        </authorList>
    </citation>
    <scope>NUCLEOTIDE SEQUENCE [LARGE SCALE GENOMIC DNA]</scope>
    <source>
        <strain evidence="2">cv. Huhao1</strain>
        <tissue evidence="1">Leaf</tissue>
    </source>
</reference>